<dbReference type="Gene3D" id="3.40.50.2020">
    <property type="match status" value="1"/>
</dbReference>
<reference evidence="4" key="1">
    <citation type="journal article" date="2017" name="Nature">
        <title>Asgard archaea illuminate the origin of eukaryotic cellular complexity.</title>
        <authorList>
            <person name="Zaremba-Niedzwiedzka K."/>
            <person name="Caceres E.F."/>
            <person name="Saw J.H."/>
            <person name="Backstrom D."/>
            <person name="Juzokaite L."/>
            <person name="Vancaester E."/>
            <person name="Seitz K.W."/>
            <person name="Anantharaman K."/>
            <person name="Starnawski P."/>
            <person name="Kjeldsen K.U."/>
            <person name="Scott M.B."/>
            <person name="Nunoura T."/>
            <person name="Banfield J.F."/>
            <person name="Schramm A."/>
            <person name="Baker B.J."/>
            <person name="Spang A."/>
            <person name="Ettema T.J.G."/>
        </authorList>
    </citation>
    <scope>NUCLEOTIDE SEQUENCE</scope>
    <source>
        <strain evidence="4">LCB_4</strain>
    </source>
</reference>
<keyword evidence="1" id="KW-0808">Transferase</keyword>
<evidence type="ECO:0000313" key="4">
    <source>
        <dbReference type="EMBL" id="WEU40825.1"/>
    </source>
</evidence>
<evidence type="ECO:0000259" key="3">
    <source>
        <dbReference type="Pfam" id="PF00156"/>
    </source>
</evidence>
<evidence type="ECO:0000256" key="2">
    <source>
        <dbReference type="ARBA" id="ARBA00022726"/>
    </source>
</evidence>
<dbReference type="PANTHER" id="PTHR43864">
    <property type="entry name" value="HYPOXANTHINE/GUANINE PHOSPHORIBOSYLTRANSFERASE"/>
    <property type="match status" value="1"/>
</dbReference>
<evidence type="ECO:0000256" key="1">
    <source>
        <dbReference type="ARBA" id="ARBA00022679"/>
    </source>
</evidence>
<proteinExistence type="predicted"/>
<dbReference type="AlphaFoldDB" id="A0AAF0IBW5"/>
<dbReference type="KEGG" id="oyw:OdinLCB4_002600"/>
<reference evidence="4" key="2">
    <citation type="journal article" date="2022" name="Nat. Microbiol.">
        <title>A closed Candidatus Odinarchaeum chromosome exposes Asgard archaeal viruses.</title>
        <authorList>
            <person name="Tamarit D."/>
            <person name="Caceres E.F."/>
            <person name="Krupovic M."/>
            <person name="Nijland R."/>
            <person name="Eme L."/>
            <person name="Robinson N.P."/>
            <person name="Ettema T.J.G."/>
        </authorList>
    </citation>
    <scope>NUCLEOTIDE SEQUENCE</scope>
    <source>
        <strain evidence="4">LCB_4</strain>
    </source>
</reference>
<organism evidence="4 5">
    <name type="scientific">Odinarchaeota yellowstonii (strain LCB_4)</name>
    <dbReference type="NCBI Taxonomy" id="1841599"/>
    <lineage>
        <taxon>Archaea</taxon>
        <taxon>Promethearchaeati</taxon>
        <taxon>Candidatus Odinarchaeota</taxon>
        <taxon>Candidatus Odinarchaeia</taxon>
        <taxon>Candidatus Odinarchaeales</taxon>
        <taxon>Candidatus Odinarchaeaceae</taxon>
        <taxon>Candidatus Odinarchaeum</taxon>
    </lineage>
</organism>
<dbReference type="EMBL" id="CP091871">
    <property type="protein sequence ID" value="WEU40825.1"/>
    <property type="molecule type" value="Genomic_DNA"/>
</dbReference>
<keyword evidence="2" id="KW-0660">Purine salvage</keyword>
<dbReference type="Proteomes" id="UP000186851">
    <property type="component" value="Chromosome"/>
</dbReference>
<dbReference type="NCBIfam" id="NF002620">
    <property type="entry name" value="PRK02277.1"/>
    <property type="match status" value="1"/>
</dbReference>
<dbReference type="GO" id="GO:0016757">
    <property type="term" value="F:glycosyltransferase activity"/>
    <property type="evidence" value="ECO:0007669"/>
    <property type="project" value="UniProtKB-KW"/>
</dbReference>
<feature type="domain" description="Phosphoribosyltransferase" evidence="3">
    <location>
        <begin position="79"/>
        <end position="188"/>
    </location>
</feature>
<evidence type="ECO:0000313" key="5">
    <source>
        <dbReference type="Proteomes" id="UP000186851"/>
    </source>
</evidence>
<accession>A0AAF0IBW5</accession>
<gene>
    <name evidence="4" type="ORF">OdinLCB4_002600</name>
</gene>
<dbReference type="GO" id="GO:0006166">
    <property type="term" value="P:purine ribonucleoside salvage"/>
    <property type="evidence" value="ECO:0007669"/>
    <property type="project" value="UniProtKB-KW"/>
</dbReference>
<keyword evidence="4" id="KW-0328">Glycosyltransferase</keyword>
<dbReference type="PANTHER" id="PTHR43864:SF1">
    <property type="entry name" value="XANTHINE PHOSPHORIBOSYLTRANSFERASE"/>
    <property type="match status" value="1"/>
</dbReference>
<dbReference type="InterPro" id="IPR029057">
    <property type="entry name" value="PRTase-like"/>
</dbReference>
<protein>
    <submittedName>
        <fullName evidence="4">Orotate phosphoribosyltransferase-like protein</fullName>
    </submittedName>
</protein>
<dbReference type="CDD" id="cd06223">
    <property type="entry name" value="PRTases_typeI"/>
    <property type="match status" value="1"/>
</dbReference>
<dbReference type="InterPro" id="IPR050118">
    <property type="entry name" value="Pur/Pyrimidine_PRTase"/>
</dbReference>
<name>A0AAF0IBW5_ODILC</name>
<dbReference type="InterPro" id="IPR000836">
    <property type="entry name" value="PRTase_dom"/>
</dbReference>
<dbReference type="Pfam" id="PF00156">
    <property type="entry name" value="Pribosyltran"/>
    <property type="match status" value="1"/>
</dbReference>
<sequence>MKNVEELISKTRELVEKGLTTEEIANRLNVQLDTAAWLKMHAKKGTLVKAPPEPVDVYADWSQIGLSFIRVEYLGLMLADLAMENIEKGIFQEPDVIGGVDVDGGPIALIVARELGKPLALLRQQHVTEGEKCAETVIEESSFSEIKNKKVLLVDDVLTTGARIKIISDFAKERGAEIVGAVILIDKKGVENVAGVPVKSLIKILPLARS</sequence>
<dbReference type="SUPFAM" id="SSF53271">
    <property type="entry name" value="PRTase-like"/>
    <property type="match status" value="1"/>
</dbReference>